<evidence type="ECO:0000256" key="3">
    <source>
        <dbReference type="ARBA" id="ARBA00023163"/>
    </source>
</evidence>
<dbReference type="GO" id="GO:0000977">
    <property type="term" value="F:RNA polymerase II transcription regulatory region sequence-specific DNA binding"/>
    <property type="evidence" value="ECO:0007669"/>
    <property type="project" value="TreeGrafter"/>
</dbReference>
<organism evidence="7 8">
    <name type="scientific">Sesamum alatum</name>
    <dbReference type="NCBI Taxonomy" id="300844"/>
    <lineage>
        <taxon>Eukaryota</taxon>
        <taxon>Viridiplantae</taxon>
        <taxon>Streptophyta</taxon>
        <taxon>Embryophyta</taxon>
        <taxon>Tracheophyta</taxon>
        <taxon>Spermatophyta</taxon>
        <taxon>Magnoliopsida</taxon>
        <taxon>eudicotyledons</taxon>
        <taxon>Gunneridae</taxon>
        <taxon>Pentapetalae</taxon>
        <taxon>asterids</taxon>
        <taxon>lamiids</taxon>
        <taxon>Lamiales</taxon>
        <taxon>Pedaliaceae</taxon>
        <taxon>Sesamum</taxon>
    </lineage>
</organism>
<protein>
    <submittedName>
        <fullName evidence="7">Transcription factor</fullName>
    </submittedName>
</protein>
<keyword evidence="2" id="KW-0805">Transcription regulation</keyword>
<keyword evidence="4" id="KW-0539">Nucleus</keyword>
<dbReference type="PROSITE" id="PS50888">
    <property type="entry name" value="BHLH"/>
    <property type="match status" value="1"/>
</dbReference>
<dbReference type="InterPro" id="IPR036638">
    <property type="entry name" value="HLH_DNA-bd_sf"/>
</dbReference>
<comment type="subcellular location">
    <subcellularLocation>
        <location evidence="1">Nucleus</location>
    </subcellularLocation>
</comment>
<dbReference type="GO" id="GO:0046983">
    <property type="term" value="F:protein dimerization activity"/>
    <property type="evidence" value="ECO:0007669"/>
    <property type="project" value="InterPro"/>
</dbReference>
<proteinExistence type="predicted"/>
<comment type="caution">
    <text evidence="7">The sequence shown here is derived from an EMBL/GenBank/DDBJ whole genome shotgun (WGS) entry which is preliminary data.</text>
</comment>
<name>A0AAE1YBF8_9LAMI</name>
<feature type="compositionally biased region" description="Polar residues" evidence="5">
    <location>
        <begin position="86"/>
        <end position="97"/>
    </location>
</feature>
<dbReference type="GO" id="GO:0000981">
    <property type="term" value="F:DNA-binding transcription factor activity, RNA polymerase II-specific"/>
    <property type="evidence" value="ECO:0007669"/>
    <property type="project" value="TreeGrafter"/>
</dbReference>
<accession>A0AAE1YBF8</accession>
<evidence type="ECO:0000256" key="4">
    <source>
        <dbReference type="ARBA" id="ARBA00023242"/>
    </source>
</evidence>
<feature type="region of interest" description="Disordered" evidence="5">
    <location>
        <begin position="76"/>
        <end position="97"/>
    </location>
</feature>
<keyword evidence="8" id="KW-1185">Reference proteome</keyword>
<keyword evidence="3" id="KW-0804">Transcription</keyword>
<evidence type="ECO:0000313" key="8">
    <source>
        <dbReference type="Proteomes" id="UP001293254"/>
    </source>
</evidence>
<dbReference type="Pfam" id="PF00010">
    <property type="entry name" value="HLH"/>
    <property type="match status" value="1"/>
</dbReference>
<dbReference type="Gene3D" id="4.10.280.10">
    <property type="entry name" value="Helix-loop-helix DNA-binding domain"/>
    <property type="match status" value="1"/>
</dbReference>
<dbReference type="EMBL" id="JACGWO010000005">
    <property type="protein sequence ID" value="KAK4427150.1"/>
    <property type="molecule type" value="Genomic_DNA"/>
</dbReference>
<dbReference type="GO" id="GO:0090575">
    <property type="term" value="C:RNA polymerase II transcription regulator complex"/>
    <property type="evidence" value="ECO:0007669"/>
    <property type="project" value="TreeGrafter"/>
</dbReference>
<dbReference type="PANTHER" id="PTHR13935:SF46">
    <property type="entry name" value="TRANSCRIPTION FACTOR BHLH167-RELATED"/>
    <property type="match status" value="1"/>
</dbReference>
<evidence type="ECO:0000256" key="5">
    <source>
        <dbReference type="SAM" id="MobiDB-lite"/>
    </source>
</evidence>
<dbReference type="Proteomes" id="UP001293254">
    <property type="component" value="Unassembled WGS sequence"/>
</dbReference>
<dbReference type="AlphaFoldDB" id="A0AAE1YBF8"/>
<sequence length="185" mass="20491">MEGAGEGSSGRSCKLEKKTIEKNRRIKMKSLCVKLVSLIPDHHFKQLKELSQQDQLEQATSYIKSLSERVEELRRRKTQGVMMSSADPTTSNKTSTGIMGGSKLPILEIRELGSNLEVVLISGLCKNFMLHQVISILEQEGAEVVNANLSNIDGLIIHTIHAQVKVSRIGVDGSRIRARIQELIS</sequence>
<reference evidence="7" key="2">
    <citation type="journal article" date="2024" name="Plant">
        <title>Genomic evolution and insights into agronomic trait innovations of Sesamum species.</title>
        <authorList>
            <person name="Miao H."/>
            <person name="Wang L."/>
            <person name="Qu L."/>
            <person name="Liu H."/>
            <person name="Sun Y."/>
            <person name="Le M."/>
            <person name="Wang Q."/>
            <person name="Wei S."/>
            <person name="Zheng Y."/>
            <person name="Lin W."/>
            <person name="Duan Y."/>
            <person name="Cao H."/>
            <person name="Xiong S."/>
            <person name="Wang X."/>
            <person name="Wei L."/>
            <person name="Li C."/>
            <person name="Ma Q."/>
            <person name="Ju M."/>
            <person name="Zhao R."/>
            <person name="Li G."/>
            <person name="Mu C."/>
            <person name="Tian Q."/>
            <person name="Mei H."/>
            <person name="Zhang T."/>
            <person name="Gao T."/>
            <person name="Zhang H."/>
        </authorList>
    </citation>
    <scope>NUCLEOTIDE SEQUENCE</scope>
    <source>
        <strain evidence="7">3651</strain>
    </source>
</reference>
<dbReference type="PANTHER" id="PTHR13935">
    <property type="entry name" value="ACHAETE-SCUTE TRANSCRIPTION FACTOR-RELATED"/>
    <property type="match status" value="1"/>
</dbReference>
<dbReference type="SMART" id="SM00353">
    <property type="entry name" value="HLH"/>
    <property type="match status" value="1"/>
</dbReference>
<gene>
    <name evidence="7" type="ORF">Salat_1483900</name>
</gene>
<dbReference type="SUPFAM" id="SSF47459">
    <property type="entry name" value="HLH, helix-loop-helix DNA-binding domain"/>
    <property type="match status" value="1"/>
</dbReference>
<evidence type="ECO:0000256" key="2">
    <source>
        <dbReference type="ARBA" id="ARBA00023015"/>
    </source>
</evidence>
<evidence type="ECO:0000313" key="7">
    <source>
        <dbReference type="EMBL" id="KAK4427150.1"/>
    </source>
</evidence>
<dbReference type="InterPro" id="IPR015660">
    <property type="entry name" value="MASH1/Ascl1a-like"/>
</dbReference>
<dbReference type="InterPro" id="IPR011598">
    <property type="entry name" value="bHLH_dom"/>
</dbReference>
<reference evidence="7" key="1">
    <citation type="submission" date="2020-06" db="EMBL/GenBank/DDBJ databases">
        <authorList>
            <person name="Li T."/>
            <person name="Hu X."/>
            <person name="Zhang T."/>
            <person name="Song X."/>
            <person name="Zhang H."/>
            <person name="Dai N."/>
            <person name="Sheng W."/>
            <person name="Hou X."/>
            <person name="Wei L."/>
        </authorList>
    </citation>
    <scope>NUCLEOTIDE SEQUENCE</scope>
    <source>
        <strain evidence="7">3651</strain>
        <tissue evidence="7">Leaf</tissue>
    </source>
</reference>
<evidence type="ECO:0000259" key="6">
    <source>
        <dbReference type="PROSITE" id="PS50888"/>
    </source>
</evidence>
<feature type="domain" description="BHLH" evidence="6">
    <location>
        <begin position="12"/>
        <end position="66"/>
    </location>
</feature>
<evidence type="ECO:0000256" key="1">
    <source>
        <dbReference type="ARBA" id="ARBA00004123"/>
    </source>
</evidence>